<evidence type="ECO:0000256" key="2">
    <source>
        <dbReference type="SAM" id="SignalP"/>
    </source>
</evidence>
<reference evidence="3 4" key="1">
    <citation type="submission" date="2018-02" db="EMBL/GenBank/DDBJ databases">
        <title>Genomic Encyclopedia of Archaeal and Bacterial Type Strains, Phase II (KMG-II): from individual species to whole genera.</title>
        <authorList>
            <person name="Goeker M."/>
        </authorList>
    </citation>
    <scope>NUCLEOTIDE SEQUENCE [LARGE SCALE GENOMIC DNA]</scope>
    <source>
        <strain evidence="3 4">DSM 29526</strain>
    </source>
</reference>
<comment type="caution">
    <text evidence="3">The sequence shown here is derived from an EMBL/GenBank/DDBJ whole genome shotgun (WGS) entry which is preliminary data.</text>
</comment>
<dbReference type="AlphaFoldDB" id="A0A2S6I1T2"/>
<dbReference type="OrthoDB" id="1494268at2"/>
<accession>A0A2S6I1T2</accession>
<dbReference type="EMBL" id="PTJC01000006">
    <property type="protein sequence ID" value="PPK85124.1"/>
    <property type="molecule type" value="Genomic_DNA"/>
</dbReference>
<feature type="region of interest" description="Disordered" evidence="1">
    <location>
        <begin position="93"/>
        <end position="129"/>
    </location>
</feature>
<evidence type="ECO:0000256" key="1">
    <source>
        <dbReference type="SAM" id="MobiDB-lite"/>
    </source>
</evidence>
<organism evidence="3 4">
    <name type="scientific">Neolewinella xylanilytica</name>
    <dbReference type="NCBI Taxonomy" id="1514080"/>
    <lineage>
        <taxon>Bacteria</taxon>
        <taxon>Pseudomonadati</taxon>
        <taxon>Bacteroidota</taxon>
        <taxon>Saprospiria</taxon>
        <taxon>Saprospirales</taxon>
        <taxon>Lewinellaceae</taxon>
        <taxon>Neolewinella</taxon>
    </lineage>
</organism>
<name>A0A2S6I1T2_9BACT</name>
<evidence type="ECO:0000313" key="3">
    <source>
        <dbReference type="EMBL" id="PPK85124.1"/>
    </source>
</evidence>
<proteinExistence type="predicted"/>
<sequence>MKRDNPLPFLIILLSLLTVSAVSTAQSTPEVVDSVSQDGADVEELERIEELVTYGPHYKNPNAAGRLLTLNRAVPPLPADYAPVRLTGPVYKNLLPGNRPAPTTTITREEEEQLTGPRYKNRGAKTGNL</sequence>
<protein>
    <submittedName>
        <fullName evidence="3">Uncharacterized protein</fullName>
    </submittedName>
</protein>
<gene>
    <name evidence="3" type="ORF">CLV84_2015</name>
</gene>
<evidence type="ECO:0000313" key="4">
    <source>
        <dbReference type="Proteomes" id="UP000237662"/>
    </source>
</evidence>
<keyword evidence="4" id="KW-1185">Reference proteome</keyword>
<keyword evidence="2" id="KW-0732">Signal</keyword>
<dbReference type="RefSeq" id="WP_104419639.1">
    <property type="nucleotide sequence ID" value="NZ_PTJC01000006.1"/>
</dbReference>
<dbReference type="Proteomes" id="UP000237662">
    <property type="component" value="Unassembled WGS sequence"/>
</dbReference>
<feature type="signal peptide" evidence="2">
    <location>
        <begin position="1"/>
        <end position="25"/>
    </location>
</feature>
<feature type="chain" id="PRO_5015590264" evidence="2">
    <location>
        <begin position="26"/>
        <end position="129"/>
    </location>
</feature>